<evidence type="ECO:0000256" key="1">
    <source>
        <dbReference type="PROSITE-ProRule" id="PRU00464"/>
    </source>
</evidence>
<dbReference type="Pfam" id="PF01230">
    <property type="entry name" value="HIT"/>
    <property type="match status" value="1"/>
</dbReference>
<comment type="caution">
    <text evidence="1">Lacks conserved residue(s) required for the propagation of feature annotation.</text>
</comment>
<dbReference type="EMBL" id="QGDQ01000008">
    <property type="protein sequence ID" value="PWJ54203.1"/>
    <property type="molecule type" value="Genomic_DNA"/>
</dbReference>
<feature type="domain" description="HIT" evidence="3">
    <location>
        <begin position="26"/>
        <end position="136"/>
    </location>
</feature>
<accession>A0A316A9A0</accession>
<sequence length="169" mass="18453">MIGMDSSDSSGSSDSTDSSEAWRGDKVGAALRGENPRVFARLPASFAAMGDTQFLPGYCVLLTDDPAATRLSDLSTAARRDYMDSVAALAAAVEGACAAADPAFRRVNIEILGNASPYLHTHIWPRYEWEPADVVRRPVWVYPIERWHEPATALGPQHDPLRRAIAERL</sequence>
<dbReference type="InterPro" id="IPR011146">
    <property type="entry name" value="HIT-like"/>
</dbReference>
<keyword evidence="4" id="KW-0378">Hydrolase</keyword>
<proteinExistence type="predicted"/>
<evidence type="ECO:0000259" key="3">
    <source>
        <dbReference type="PROSITE" id="PS51084"/>
    </source>
</evidence>
<dbReference type="SUPFAM" id="SSF54197">
    <property type="entry name" value="HIT-like"/>
    <property type="match status" value="1"/>
</dbReference>
<name>A0A316A9A0_9ACTN</name>
<gene>
    <name evidence="4" type="ORF">BXY45_108110</name>
</gene>
<evidence type="ECO:0000256" key="2">
    <source>
        <dbReference type="SAM" id="MobiDB-lite"/>
    </source>
</evidence>
<keyword evidence="5" id="KW-1185">Reference proteome</keyword>
<evidence type="ECO:0000313" key="4">
    <source>
        <dbReference type="EMBL" id="PWJ54203.1"/>
    </source>
</evidence>
<evidence type="ECO:0000313" key="5">
    <source>
        <dbReference type="Proteomes" id="UP000245469"/>
    </source>
</evidence>
<dbReference type="InterPro" id="IPR036265">
    <property type="entry name" value="HIT-like_sf"/>
</dbReference>
<dbReference type="GO" id="GO:0016787">
    <property type="term" value="F:hydrolase activity"/>
    <property type="evidence" value="ECO:0007669"/>
    <property type="project" value="UniProtKB-KW"/>
</dbReference>
<reference evidence="4 5" key="1">
    <citation type="submission" date="2018-03" db="EMBL/GenBank/DDBJ databases">
        <title>Genomic Encyclopedia of Archaeal and Bacterial Type Strains, Phase II (KMG-II): from individual species to whole genera.</title>
        <authorList>
            <person name="Goeker M."/>
        </authorList>
    </citation>
    <scope>NUCLEOTIDE SEQUENCE [LARGE SCALE GENOMIC DNA]</scope>
    <source>
        <strain evidence="4 5">DSM 44889</strain>
    </source>
</reference>
<organism evidence="4 5">
    <name type="scientific">Quadrisphaera granulorum</name>
    <dbReference type="NCBI Taxonomy" id="317664"/>
    <lineage>
        <taxon>Bacteria</taxon>
        <taxon>Bacillati</taxon>
        <taxon>Actinomycetota</taxon>
        <taxon>Actinomycetes</taxon>
        <taxon>Kineosporiales</taxon>
        <taxon>Kineosporiaceae</taxon>
        <taxon>Quadrisphaera</taxon>
    </lineage>
</organism>
<comment type="caution">
    <text evidence="4">The sequence shown here is derived from an EMBL/GenBank/DDBJ whole genome shotgun (WGS) entry which is preliminary data.</text>
</comment>
<dbReference type="AlphaFoldDB" id="A0A316A9A0"/>
<feature type="compositionally biased region" description="Low complexity" evidence="2">
    <location>
        <begin position="1"/>
        <end position="19"/>
    </location>
</feature>
<dbReference type="PROSITE" id="PS51084">
    <property type="entry name" value="HIT_2"/>
    <property type="match status" value="1"/>
</dbReference>
<dbReference type="Gene3D" id="3.30.428.10">
    <property type="entry name" value="HIT-like"/>
    <property type="match status" value="1"/>
</dbReference>
<dbReference type="Proteomes" id="UP000245469">
    <property type="component" value="Unassembled WGS sequence"/>
</dbReference>
<feature type="region of interest" description="Disordered" evidence="2">
    <location>
        <begin position="1"/>
        <end position="23"/>
    </location>
</feature>
<protein>
    <submittedName>
        <fullName evidence="4">Diadenosine tetraphosphate (Ap4A) HIT family hydrolase</fullName>
    </submittedName>
</protein>